<dbReference type="SUPFAM" id="SSF48403">
    <property type="entry name" value="Ankyrin repeat"/>
    <property type="match status" value="1"/>
</dbReference>
<dbReference type="InterPro" id="IPR002110">
    <property type="entry name" value="Ankyrin_rpt"/>
</dbReference>
<dbReference type="PANTHER" id="PTHR24186">
    <property type="entry name" value="PROTEIN PHOSPHATASE 1 REGULATORY SUBUNIT"/>
    <property type="match status" value="1"/>
</dbReference>
<evidence type="ECO:0000256" key="8">
    <source>
        <dbReference type="SAM" id="Phobius"/>
    </source>
</evidence>
<dbReference type="PANTHER" id="PTHR24186:SF37">
    <property type="entry name" value="PGG DOMAIN-CONTAINING PROTEIN"/>
    <property type="match status" value="1"/>
</dbReference>
<keyword evidence="4 8" id="KW-1133">Transmembrane helix</keyword>
<protein>
    <recommendedName>
        <fullName evidence="9">PGG domain-containing protein</fullName>
    </recommendedName>
</protein>
<feature type="repeat" description="ANK" evidence="7">
    <location>
        <begin position="231"/>
        <end position="253"/>
    </location>
</feature>
<organism evidence="10 11">
    <name type="scientific">Actinidia rufa</name>
    <dbReference type="NCBI Taxonomy" id="165716"/>
    <lineage>
        <taxon>Eukaryota</taxon>
        <taxon>Viridiplantae</taxon>
        <taxon>Streptophyta</taxon>
        <taxon>Embryophyta</taxon>
        <taxon>Tracheophyta</taxon>
        <taxon>Spermatophyta</taxon>
        <taxon>Magnoliopsida</taxon>
        <taxon>eudicotyledons</taxon>
        <taxon>Gunneridae</taxon>
        <taxon>Pentapetalae</taxon>
        <taxon>asterids</taxon>
        <taxon>Ericales</taxon>
        <taxon>Actinidiaceae</taxon>
        <taxon>Actinidia</taxon>
    </lineage>
</organism>
<feature type="transmembrane region" description="Helical" evidence="8">
    <location>
        <begin position="390"/>
        <end position="415"/>
    </location>
</feature>
<evidence type="ECO:0000259" key="9">
    <source>
        <dbReference type="Pfam" id="PF13962"/>
    </source>
</evidence>
<keyword evidence="3" id="KW-0677">Repeat</keyword>
<dbReference type="Proteomes" id="UP000585474">
    <property type="component" value="Unassembled WGS sequence"/>
</dbReference>
<evidence type="ECO:0000256" key="3">
    <source>
        <dbReference type="ARBA" id="ARBA00022737"/>
    </source>
</evidence>
<dbReference type="PROSITE" id="PS50297">
    <property type="entry name" value="ANK_REP_REGION"/>
    <property type="match status" value="4"/>
</dbReference>
<evidence type="ECO:0000256" key="1">
    <source>
        <dbReference type="ARBA" id="ARBA00004141"/>
    </source>
</evidence>
<keyword evidence="5 7" id="KW-0040">ANK repeat</keyword>
<accession>A0A7J0FQS8</accession>
<evidence type="ECO:0000256" key="2">
    <source>
        <dbReference type="ARBA" id="ARBA00022692"/>
    </source>
</evidence>
<dbReference type="Pfam" id="PF12796">
    <property type="entry name" value="Ank_2"/>
    <property type="match status" value="2"/>
</dbReference>
<feature type="repeat" description="ANK" evidence="7">
    <location>
        <begin position="161"/>
        <end position="183"/>
    </location>
</feature>
<keyword evidence="6 8" id="KW-0472">Membrane</keyword>
<dbReference type="Gene3D" id="1.25.40.20">
    <property type="entry name" value="Ankyrin repeat-containing domain"/>
    <property type="match status" value="1"/>
</dbReference>
<comment type="subcellular location">
    <subcellularLocation>
        <location evidence="1">Membrane</location>
        <topology evidence="1">Multi-pass membrane protein</topology>
    </subcellularLocation>
</comment>
<feature type="transmembrane region" description="Helical" evidence="8">
    <location>
        <begin position="358"/>
        <end position="378"/>
    </location>
</feature>
<comment type="caution">
    <text evidence="10">The sequence shown here is derived from an EMBL/GenBank/DDBJ whole genome shotgun (WGS) entry which is preliminary data.</text>
</comment>
<dbReference type="Pfam" id="PF13857">
    <property type="entry name" value="Ank_5"/>
    <property type="match status" value="1"/>
</dbReference>
<dbReference type="EMBL" id="BJWL01000014">
    <property type="protein sequence ID" value="GFZ00934.1"/>
    <property type="molecule type" value="Genomic_DNA"/>
</dbReference>
<dbReference type="GO" id="GO:0005886">
    <property type="term" value="C:plasma membrane"/>
    <property type="evidence" value="ECO:0007669"/>
    <property type="project" value="TreeGrafter"/>
</dbReference>
<feature type="transmembrane region" description="Helical" evidence="8">
    <location>
        <begin position="310"/>
        <end position="327"/>
    </location>
</feature>
<dbReference type="SMART" id="SM00248">
    <property type="entry name" value="ANK"/>
    <property type="match status" value="6"/>
</dbReference>
<keyword evidence="11" id="KW-1185">Reference proteome</keyword>
<dbReference type="AlphaFoldDB" id="A0A7J0FQS8"/>
<proteinExistence type="predicted"/>
<evidence type="ECO:0000256" key="6">
    <source>
        <dbReference type="ARBA" id="ARBA00023136"/>
    </source>
</evidence>
<dbReference type="OrthoDB" id="7729168at2759"/>
<dbReference type="PROSITE" id="PS50088">
    <property type="entry name" value="ANK_REPEAT"/>
    <property type="match status" value="4"/>
</dbReference>
<dbReference type="Pfam" id="PF13962">
    <property type="entry name" value="PGG"/>
    <property type="match status" value="1"/>
</dbReference>
<evidence type="ECO:0000313" key="11">
    <source>
        <dbReference type="Proteomes" id="UP000585474"/>
    </source>
</evidence>
<dbReference type="InterPro" id="IPR036770">
    <property type="entry name" value="Ankyrin_rpt-contain_sf"/>
</dbReference>
<feature type="domain" description="PGG" evidence="9">
    <location>
        <begin position="302"/>
        <end position="413"/>
    </location>
</feature>
<evidence type="ECO:0000256" key="5">
    <source>
        <dbReference type="ARBA" id="ARBA00023043"/>
    </source>
</evidence>
<dbReference type="InterPro" id="IPR026961">
    <property type="entry name" value="PGG_dom"/>
</dbReference>
<evidence type="ECO:0000256" key="7">
    <source>
        <dbReference type="PROSITE-ProRule" id="PRU00023"/>
    </source>
</evidence>
<evidence type="ECO:0000313" key="10">
    <source>
        <dbReference type="EMBL" id="GFZ00934.1"/>
    </source>
</evidence>
<gene>
    <name evidence="10" type="ORF">Acr_14g0005690</name>
</gene>
<keyword evidence="2 8" id="KW-0812">Transmembrane</keyword>
<feature type="transmembrane region" description="Helical" evidence="8">
    <location>
        <begin position="427"/>
        <end position="451"/>
    </location>
</feature>
<sequence length="473" mass="52005">MRAVRFVSEEVADPAMPLRPRPVARHHSTDVFTQIWGPSEGTLTCNGSLAVAISLAQTVTVCGSICIELRREDPLSLLYSESFRRRFVLSGSNAIISPLHVAASRGHTQFVKELLDLNLDLAEVVDSRRRSALHLASAKGHVDIVKVLLANPEMCVARDLDGKNPLHVAAMKGQVEILKELVRASPQAARAKVDTGETILHLCVKHKQLQTLETLLNAIKSQELLKAKDGNGNTVLHLAVSDKQFSIIKILLEGNLVDVNATNANENTALDIFVESKIENEDIGNILHKFGAKIGKDIVKGEWLMKKRDALMVVASLIATMAFQAGVSPAGGVWQDDSNGHRAGETVMAYNYPDSFPYFLRANTIGFVASLSTILLLISGLPFRKRAFMWMLVVIMWLTITSMAFTYAFSITVVTPKKDRESLSSTIFVAVIVWCSVMAILLLVHTGNLIATMLKEQRIKYITTKRIFTCGSC</sequence>
<evidence type="ECO:0000256" key="4">
    <source>
        <dbReference type="ARBA" id="ARBA00022989"/>
    </source>
</evidence>
<feature type="repeat" description="ANK" evidence="7">
    <location>
        <begin position="128"/>
        <end position="149"/>
    </location>
</feature>
<name>A0A7J0FQS8_9ERIC</name>
<feature type="repeat" description="ANK" evidence="7">
    <location>
        <begin position="97"/>
        <end position="126"/>
    </location>
</feature>
<reference evidence="10 11" key="1">
    <citation type="submission" date="2019-07" db="EMBL/GenBank/DDBJ databases">
        <title>De Novo Assembly of kiwifruit Actinidia rufa.</title>
        <authorList>
            <person name="Sugita-Konishi S."/>
            <person name="Sato K."/>
            <person name="Mori E."/>
            <person name="Abe Y."/>
            <person name="Kisaki G."/>
            <person name="Hamano K."/>
            <person name="Suezawa K."/>
            <person name="Otani M."/>
            <person name="Fukuda T."/>
            <person name="Manabe T."/>
            <person name="Gomi K."/>
            <person name="Tabuchi M."/>
            <person name="Akimitsu K."/>
            <person name="Kataoka I."/>
        </authorList>
    </citation>
    <scope>NUCLEOTIDE SEQUENCE [LARGE SCALE GENOMIC DNA]</scope>
    <source>
        <strain evidence="11">cv. Fuchu</strain>
    </source>
</reference>